<keyword evidence="3" id="KW-1185">Reference proteome</keyword>
<evidence type="ECO:0000313" key="2">
    <source>
        <dbReference type="EMBL" id="TNN51595.1"/>
    </source>
</evidence>
<dbReference type="Proteomes" id="UP000314294">
    <property type="component" value="Unassembled WGS sequence"/>
</dbReference>
<dbReference type="AlphaFoldDB" id="A0A4Z2GEK8"/>
<dbReference type="EMBL" id="SRLO01000576">
    <property type="protein sequence ID" value="TNN51595.1"/>
    <property type="molecule type" value="Genomic_DNA"/>
</dbReference>
<evidence type="ECO:0000313" key="3">
    <source>
        <dbReference type="Proteomes" id="UP000314294"/>
    </source>
</evidence>
<feature type="region of interest" description="Disordered" evidence="1">
    <location>
        <begin position="45"/>
        <end position="71"/>
    </location>
</feature>
<proteinExistence type="predicted"/>
<protein>
    <submittedName>
        <fullName evidence="2">Uncharacterized protein</fullName>
    </submittedName>
</protein>
<accession>A0A4Z2GEK8</accession>
<evidence type="ECO:0000256" key="1">
    <source>
        <dbReference type="SAM" id="MobiDB-lite"/>
    </source>
</evidence>
<name>A0A4Z2GEK8_9TELE</name>
<organism evidence="2 3">
    <name type="scientific">Liparis tanakae</name>
    <name type="common">Tanaka's snailfish</name>
    <dbReference type="NCBI Taxonomy" id="230148"/>
    <lineage>
        <taxon>Eukaryota</taxon>
        <taxon>Metazoa</taxon>
        <taxon>Chordata</taxon>
        <taxon>Craniata</taxon>
        <taxon>Vertebrata</taxon>
        <taxon>Euteleostomi</taxon>
        <taxon>Actinopterygii</taxon>
        <taxon>Neopterygii</taxon>
        <taxon>Teleostei</taxon>
        <taxon>Neoteleostei</taxon>
        <taxon>Acanthomorphata</taxon>
        <taxon>Eupercaria</taxon>
        <taxon>Perciformes</taxon>
        <taxon>Cottioidei</taxon>
        <taxon>Cottales</taxon>
        <taxon>Liparidae</taxon>
        <taxon>Liparis</taxon>
    </lineage>
</organism>
<sequence>MQHAGGIEYFNGKTTRERYYALDRNRNLRHLFIVVDFRRNCVEAQTPSPDRQKRKISACSTPRREEAGRGARCAPIGRRLAAELSYYQRRRLHEPLSRLITESSADCYPTKARVGQSSVHRAQIRDTN</sequence>
<comment type="caution">
    <text evidence="2">The sequence shown here is derived from an EMBL/GenBank/DDBJ whole genome shotgun (WGS) entry which is preliminary data.</text>
</comment>
<reference evidence="2 3" key="1">
    <citation type="submission" date="2019-03" db="EMBL/GenBank/DDBJ databases">
        <title>First draft genome of Liparis tanakae, snailfish: a comprehensive survey of snailfish specific genes.</title>
        <authorList>
            <person name="Kim W."/>
            <person name="Song I."/>
            <person name="Jeong J.-H."/>
            <person name="Kim D."/>
            <person name="Kim S."/>
            <person name="Ryu S."/>
            <person name="Song J.Y."/>
            <person name="Lee S.K."/>
        </authorList>
    </citation>
    <scope>NUCLEOTIDE SEQUENCE [LARGE SCALE GENOMIC DNA]</scope>
    <source>
        <tissue evidence="2">Muscle</tissue>
    </source>
</reference>
<gene>
    <name evidence="2" type="ORF">EYF80_038171</name>
</gene>